<proteinExistence type="predicted"/>
<evidence type="ECO:0000256" key="1">
    <source>
        <dbReference type="SAM" id="MobiDB-lite"/>
    </source>
</evidence>
<evidence type="ECO:0000313" key="3">
    <source>
        <dbReference type="Proteomes" id="UP000241394"/>
    </source>
</evidence>
<reference evidence="3" key="2">
    <citation type="journal article" date="2018" name="BMC Genomics">
        <title>A manually annotated Actinidia chinensis var. chinensis (kiwifruit) genome highlights the challenges associated with draft genomes and gene prediction in plants.</title>
        <authorList>
            <person name="Pilkington S.M."/>
            <person name="Crowhurst R."/>
            <person name="Hilario E."/>
            <person name="Nardozza S."/>
            <person name="Fraser L."/>
            <person name="Peng Y."/>
            <person name="Gunaseelan K."/>
            <person name="Simpson R."/>
            <person name="Tahir J."/>
            <person name="Deroles S.C."/>
            <person name="Templeton K."/>
            <person name="Luo Z."/>
            <person name="Davy M."/>
            <person name="Cheng C."/>
            <person name="McNeilage M."/>
            <person name="Scaglione D."/>
            <person name="Liu Y."/>
            <person name="Zhang Q."/>
            <person name="Datson P."/>
            <person name="De Silva N."/>
            <person name="Gardiner S.E."/>
            <person name="Bassett H."/>
            <person name="Chagne D."/>
            <person name="McCallum J."/>
            <person name="Dzierzon H."/>
            <person name="Deng C."/>
            <person name="Wang Y.Y."/>
            <person name="Barron L."/>
            <person name="Manako K."/>
            <person name="Bowen J."/>
            <person name="Foster T.M."/>
            <person name="Erridge Z.A."/>
            <person name="Tiffin H."/>
            <person name="Waite C.N."/>
            <person name="Davies K.M."/>
            <person name="Grierson E.P."/>
            <person name="Laing W.A."/>
            <person name="Kirk R."/>
            <person name="Chen X."/>
            <person name="Wood M."/>
            <person name="Montefiori M."/>
            <person name="Brummell D.A."/>
            <person name="Schwinn K.E."/>
            <person name="Catanach A."/>
            <person name="Fullerton C."/>
            <person name="Li D."/>
            <person name="Meiyalaghan S."/>
            <person name="Nieuwenhuizen N."/>
            <person name="Read N."/>
            <person name="Prakash R."/>
            <person name="Hunter D."/>
            <person name="Zhang H."/>
            <person name="McKenzie M."/>
            <person name="Knabel M."/>
            <person name="Harris A."/>
            <person name="Allan A.C."/>
            <person name="Gleave A."/>
            <person name="Chen A."/>
            <person name="Janssen B.J."/>
            <person name="Plunkett B."/>
            <person name="Ampomah-Dwamena C."/>
            <person name="Voogd C."/>
            <person name="Leif D."/>
            <person name="Lafferty D."/>
            <person name="Souleyre E.J.F."/>
            <person name="Varkonyi-Gasic E."/>
            <person name="Gambi F."/>
            <person name="Hanley J."/>
            <person name="Yao J.L."/>
            <person name="Cheung J."/>
            <person name="David K.M."/>
            <person name="Warren B."/>
            <person name="Marsh K."/>
            <person name="Snowden K.C."/>
            <person name="Lin-Wang K."/>
            <person name="Brian L."/>
            <person name="Martinez-Sanchez M."/>
            <person name="Wang M."/>
            <person name="Ileperuma N."/>
            <person name="Macnee N."/>
            <person name="Campin R."/>
            <person name="McAtee P."/>
            <person name="Drummond R.S.M."/>
            <person name="Espley R.V."/>
            <person name="Ireland H.S."/>
            <person name="Wu R."/>
            <person name="Atkinson R.G."/>
            <person name="Karunairetnam S."/>
            <person name="Bulley S."/>
            <person name="Chunkath S."/>
            <person name="Hanley Z."/>
            <person name="Storey R."/>
            <person name="Thrimawithana A.H."/>
            <person name="Thomson S."/>
            <person name="David C."/>
            <person name="Testolin R."/>
            <person name="Huang H."/>
            <person name="Hellens R.P."/>
            <person name="Schaffer R.J."/>
        </authorList>
    </citation>
    <scope>NUCLEOTIDE SEQUENCE [LARGE SCALE GENOMIC DNA]</scope>
    <source>
        <strain evidence="3">cv. Red5</strain>
    </source>
</reference>
<dbReference type="Proteomes" id="UP000241394">
    <property type="component" value="Chromosome LG20"/>
</dbReference>
<comment type="caution">
    <text evidence="2">The sequence shown here is derived from an EMBL/GenBank/DDBJ whole genome shotgun (WGS) entry which is preliminary data.</text>
</comment>
<gene>
    <name evidence="2" type="ORF">CEY00_Acc22483</name>
</gene>
<dbReference type="STRING" id="1590841.A0A2R6Q2M4"/>
<protein>
    <submittedName>
        <fullName evidence="2">Ethylene-responsive transcription factor</fullName>
    </submittedName>
</protein>
<dbReference type="AlphaFoldDB" id="A0A2R6Q2M4"/>
<reference evidence="2 3" key="1">
    <citation type="submission" date="2017-07" db="EMBL/GenBank/DDBJ databases">
        <title>An improved, manually edited Actinidia chinensis var. chinensis (kiwifruit) genome highlights the challenges associated with draft genomes and gene prediction in plants.</title>
        <authorList>
            <person name="Pilkington S."/>
            <person name="Crowhurst R."/>
            <person name="Hilario E."/>
            <person name="Nardozza S."/>
            <person name="Fraser L."/>
            <person name="Peng Y."/>
            <person name="Gunaseelan K."/>
            <person name="Simpson R."/>
            <person name="Tahir J."/>
            <person name="Deroles S."/>
            <person name="Templeton K."/>
            <person name="Luo Z."/>
            <person name="Davy M."/>
            <person name="Cheng C."/>
            <person name="Mcneilage M."/>
            <person name="Scaglione D."/>
            <person name="Liu Y."/>
            <person name="Zhang Q."/>
            <person name="Datson P."/>
            <person name="De Silva N."/>
            <person name="Gardiner S."/>
            <person name="Bassett H."/>
            <person name="Chagne D."/>
            <person name="Mccallum J."/>
            <person name="Dzierzon H."/>
            <person name="Deng C."/>
            <person name="Wang Y.-Y."/>
            <person name="Barron N."/>
            <person name="Manako K."/>
            <person name="Bowen J."/>
            <person name="Foster T."/>
            <person name="Erridge Z."/>
            <person name="Tiffin H."/>
            <person name="Waite C."/>
            <person name="Davies K."/>
            <person name="Grierson E."/>
            <person name="Laing W."/>
            <person name="Kirk R."/>
            <person name="Chen X."/>
            <person name="Wood M."/>
            <person name="Montefiori M."/>
            <person name="Brummell D."/>
            <person name="Schwinn K."/>
            <person name="Catanach A."/>
            <person name="Fullerton C."/>
            <person name="Li D."/>
            <person name="Meiyalaghan S."/>
            <person name="Nieuwenhuizen N."/>
            <person name="Read N."/>
            <person name="Prakash R."/>
            <person name="Hunter D."/>
            <person name="Zhang H."/>
            <person name="Mckenzie M."/>
            <person name="Knabel M."/>
            <person name="Harris A."/>
            <person name="Allan A."/>
            <person name="Chen A."/>
            <person name="Janssen B."/>
            <person name="Plunkett B."/>
            <person name="Dwamena C."/>
            <person name="Voogd C."/>
            <person name="Leif D."/>
            <person name="Lafferty D."/>
            <person name="Souleyre E."/>
            <person name="Varkonyi-Gasic E."/>
            <person name="Gambi F."/>
            <person name="Hanley J."/>
            <person name="Yao J.-L."/>
            <person name="Cheung J."/>
            <person name="David K."/>
            <person name="Warren B."/>
            <person name="Marsh K."/>
            <person name="Snowden K."/>
            <person name="Lin-Wang K."/>
            <person name="Brian L."/>
            <person name="Martinez-Sanchez M."/>
            <person name="Wang M."/>
            <person name="Ileperuma N."/>
            <person name="Macnee N."/>
            <person name="Campin R."/>
            <person name="Mcatee P."/>
            <person name="Drummond R."/>
            <person name="Espley R."/>
            <person name="Ireland H."/>
            <person name="Wu R."/>
            <person name="Atkinson R."/>
            <person name="Karunairetnam S."/>
            <person name="Bulley S."/>
            <person name="Chunkath S."/>
            <person name="Hanley Z."/>
            <person name="Storey R."/>
            <person name="Thrimawithana A."/>
            <person name="Thomson S."/>
            <person name="David C."/>
            <person name="Testolin R."/>
        </authorList>
    </citation>
    <scope>NUCLEOTIDE SEQUENCE [LARGE SCALE GENOMIC DNA]</scope>
    <source>
        <strain evidence="3">cv. Red5</strain>
        <tissue evidence="2">Young leaf</tissue>
    </source>
</reference>
<feature type="region of interest" description="Disordered" evidence="1">
    <location>
        <begin position="1"/>
        <end position="24"/>
    </location>
</feature>
<dbReference type="OMA" id="CCKYPSP"/>
<sequence length="142" mass="15777">MNGQNAKTNFSVPTNPETNKDTFTKDTQTMSDILTAKLQKCCKYPSPSLTCLRLDTENSRLGVWQKRAGPRSDSNWVTRVQLGKREKINDESPLVSSPVTCQVKIGAEIEEENRLAMQMIEELLNVNSGESCLFSGPSLVPL</sequence>
<dbReference type="Gramene" id="PSS01125">
    <property type="protein sequence ID" value="PSS01125"/>
    <property type="gene ID" value="CEY00_Acc22483"/>
</dbReference>
<dbReference type="InParanoid" id="A0A2R6Q2M4"/>
<organism evidence="2 3">
    <name type="scientific">Actinidia chinensis var. chinensis</name>
    <name type="common">Chinese soft-hair kiwi</name>
    <dbReference type="NCBI Taxonomy" id="1590841"/>
    <lineage>
        <taxon>Eukaryota</taxon>
        <taxon>Viridiplantae</taxon>
        <taxon>Streptophyta</taxon>
        <taxon>Embryophyta</taxon>
        <taxon>Tracheophyta</taxon>
        <taxon>Spermatophyta</taxon>
        <taxon>Magnoliopsida</taxon>
        <taxon>eudicotyledons</taxon>
        <taxon>Gunneridae</taxon>
        <taxon>Pentapetalae</taxon>
        <taxon>asterids</taxon>
        <taxon>Ericales</taxon>
        <taxon>Actinidiaceae</taxon>
        <taxon>Actinidia</taxon>
    </lineage>
</organism>
<name>A0A2R6Q2M4_ACTCC</name>
<dbReference type="EMBL" id="NKQK01000020">
    <property type="protein sequence ID" value="PSS01125.1"/>
    <property type="molecule type" value="Genomic_DNA"/>
</dbReference>
<dbReference type="OrthoDB" id="1920676at2759"/>
<evidence type="ECO:0000313" key="2">
    <source>
        <dbReference type="EMBL" id="PSS01125.1"/>
    </source>
</evidence>
<keyword evidence="3" id="KW-1185">Reference proteome</keyword>
<feature type="compositionally biased region" description="Polar residues" evidence="1">
    <location>
        <begin position="1"/>
        <end position="17"/>
    </location>
</feature>
<accession>A0A2R6Q2M4</accession>